<evidence type="ECO:0000313" key="2">
    <source>
        <dbReference type="Proteomes" id="UP000006556"/>
    </source>
</evidence>
<dbReference type="Proteomes" id="UP000006556">
    <property type="component" value="Chromosome"/>
</dbReference>
<dbReference type="AlphaFoldDB" id="A5CZF7"/>
<organism evidence="1 2">
    <name type="scientific">Pelotomaculum thermopropionicum (strain DSM 13744 / JCM 10971 / SI)</name>
    <dbReference type="NCBI Taxonomy" id="370438"/>
    <lineage>
        <taxon>Bacteria</taxon>
        <taxon>Bacillati</taxon>
        <taxon>Bacillota</taxon>
        <taxon>Clostridia</taxon>
        <taxon>Eubacteriales</taxon>
        <taxon>Desulfotomaculaceae</taxon>
        <taxon>Pelotomaculum</taxon>
    </lineage>
</organism>
<evidence type="ECO:0000313" key="1">
    <source>
        <dbReference type="EMBL" id="BAF60620.1"/>
    </source>
</evidence>
<reference evidence="2" key="1">
    <citation type="journal article" date="2008" name="Genome Res.">
        <title>The genome of Pelotomaculum thermopropionicum reveals niche-associated evolution in anaerobic microbiota.</title>
        <authorList>
            <person name="Kosaka T."/>
            <person name="Kato S."/>
            <person name="Shimoyama T."/>
            <person name="Ishii S."/>
            <person name="Abe T."/>
            <person name="Watanabe K."/>
        </authorList>
    </citation>
    <scope>NUCLEOTIDE SEQUENCE [LARGE SCALE GENOMIC DNA]</scope>
    <source>
        <strain evidence="2">DSM 13744 / JCM 10971 / SI</strain>
    </source>
</reference>
<name>A5CZF7_PELTS</name>
<gene>
    <name evidence="1" type="ordered locus">PTH_2439</name>
</gene>
<accession>A5CZF7</accession>
<protein>
    <submittedName>
        <fullName evidence="1">Uncharacterized protein</fullName>
    </submittedName>
</protein>
<sequence length="72" mass="8018">MVDGTQVKHYSFTGSGMVYKATLSVTSGLMSPRAVAVRPGSYDRIIVDGNEVKYFAWNRWAVEFWTDPSLAV</sequence>
<dbReference type="HOGENOM" id="CLU_2718755_0_0_9"/>
<dbReference type="KEGG" id="pth:PTH_2439"/>
<keyword evidence="2" id="KW-1185">Reference proteome</keyword>
<proteinExistence type="predicted"/>
<dbReference type="eggNOG" id="ENOG502ZAH4">
    <property type="taxonomic scope" value="Bacteria"/>
</dbReference>
<dbReference type="EMBL" id="AP009389">
    <property type="protein sequence ID" value="BAF60620.1"/>
    <property type="molecule type" value="Genomic_DNA"/>
</dbReference>
<dbReference type="STRING" id="370438.PTH_2439"/>